<dbReference type="Gene3D" id="3.40.50.300">
    <property type="entry name" value="P-loop containing nucleotide triphosphate hydrolases"/>
    <property type="match status" value="1"/>
</dbReference>
<proteinExistence type="predicted"/>
<dbReference type="Pfam" id="PF03567">
    <property type="entry name" value="Sulfotransfer_2"/>
    <property type="match status" value="1"/>
</dbReference>
<accession>A0A481Z850</accession>
<sequence>MIIAEYPDFLLIVVHIPKAAGSSLRLTLRQYKKDAIRWEEYTNIVNQVDQTHTCLYYDYLQSKIIDSKLPLKIITSVRNPYDRIYSAFLFNRRTDHYRRNRLQGHPRIKWFQVDFLDFVKKELSSWVEDYRKSSKEGKSLETVGVHFAPISIFLTDQTGRMRGDYFVRQETFSQDVDKVCQKLFGSLPRERTFNCSNKSTPPRTHGYLKYYDNQALAIINKLYSDEFILFGYRKLQKVPDN</sequence>
<dbReference type="EMBL" id="MK500501">
    <property type="protein sequence ID" value="QBK90891.1"/>
    <property type="molecule type" value="Genomic_DNA"/>
</dbReference>
<gene>
    <name evidence="1" type="ORF">LCPAC201_01920</name>
</gene>
<protein>
    <submittedName>
        <fullName evidence="1">Sulfotransferase family protein</fullName>
    </submittedName>
</protein>
<organism evidence="1">
    <name type="scientific">Pithovirus LCPAC201</name>
    <dbReference type="NCBI Taxonomy" id="2506591"/>
    <lineage>
        <taxon>Viruses</taxon>
        <taxon>Pithoviruses</taxon>
    </lineage>
</organism>
<dbReference type="InterPro" id="IPR005331">
    <property type="entry name" value="Sulfotransferase"/>
</dbReference>
<evidence type="ECO:0000313" key="1">
    <source>
        <dbReference type="EMBL" id="QBK90891.1"/>
    </source>
</evidence>
<dbReference type="GO" id="GO:0008146">
    <property type="term" value="F:sulfotransferase activity"/>
    <property type="evidence" value="ECO:0007669"/>
    <property type="project" value="InterPro"/>
</dbReference>
<reference evidence="1" key="1">
    <citation type="journal article" date="2019" name="MBio">
        <title>Virus Genomes from Deep Sea Sediments Expand the Ocean Megavirome and Support Independent Origins of Viral Gigantism.</title>
        <authorList>
            <person name="Backstrom D."/>
            <person name="Yutin N."/>
            <person name="Jorgensen S.L."/>
            <person name="Dharamshi J."/>
            <person name="Homa F."/>
            <person name="Zaremba-Niedwiedzka K."/>
            <person name="Spang A."/>
            <person name="Wolf Y.I."/>
            <person name="Koonin E.V."/>
            <person name="Ettema T.J."/>
        </authorList>
    </citation>
    <scope>NUCLEOTIDE SEQUENCE</scope>
</reference>
<keyword evidence="1" id="KW-0808">Transferase</keyword>
<dbReference type="SUPFAM" id="SSF52540">
    <property type="entry name" value="P-loop containing nucleoside triphosphate hydrolases"/>
    <property type="match status" value="1"/>
</dbReference>
<name>A0A481Z850_9VIRU</name>
<dbReference type="InterPro" id="IPR027417">
    <property type="entry name" value="P-loop_NTPase"/>
</dbReference>
<dbReference type="GO" id="GO:0016020">
    <property type="term" value="C:membrane"/>
    <property type="evidence" value="ECO:0007669"/>
    <property type="project" value="InterPro"/>
</dbReference>